<dbReference type="SFLD" id="SFLDG01072">
    <property type="entry name" value="dehydrogenase_like"/>
    <property type="match status" value="1"/>
</dbReference>
<evidence type="ECO:0000256" key="5">
    <source>
        <dbReference type="ARBA" id="ARBA00023004"/>
    </source>
</evidence>
<dbReference type="PANTHER" id="PTHR43273:SF3">
    <property type="entry name" value="ANAEROBIC SULFATASE-MATURATING ENZYME HOMOLOG ASLB-RELATED"/>
    <property type="match status" value="1"/>
</dbReference>
<gene>
    <name evidence="9" type="ORF">PEDI_33860</name>
</gene>
<evidence type="ECO:0000313" key="9">
    <source>
        <dbReference type="EMBL" id="GJM62834.1"/>
    </source>
</evidence>
<dbReference type="GO" id="GO:0051539">
    <property type="term" value="F:4 iron, 4 sulfur cluster binding"/>
    <property type="evidence" value="ECO:0007669"/>
    <property type="project" value="UniProtKB-KW"/>
</dbReference>
<dbReference type="Pfam" id="PF13186">
    <property type="entry name" value="SPASM"/>
    <property type="match status" value="1"/>
</dbReference>
<dbReference type="SUPFAM" id="SSF102114">
    <property type="entry name" value="Radical SAM enzymes"/>
    <property type="match status" value="1"/>
</dbReference>
<evidence type="ECO:0000313" key="10">
    <source>
        <dbReference type="Proteomes" id="UP001310022"/>
    </source>
</evidence>
<organism evidence="9 10">
    <name type="scientific">Persicobacter diffluens</name>
    <dbReference type="NCBI Taxonomy" id="981"/>
    <lineage>
        <taxon>Bacteria</taxon>
        <taxon>Pseudomonadati</taxon>
        <taxon>Bacteroidota</taxon>
        <taxon>Cytophagia</taxon>
        <taxon>Cytophagales</taxon>
        <taxon>Persicobacteraceae</taxon>
        <taxon>Persicobacter</taxon>
    </lineage>
</organism>
<feature type="domain" description="Radical SAM core" evidence="8">
    <location>
        <begin position="1"/>
        <end position="240"/>
    </location>
</feature>
<dbReference type="Pfam" id="PF04055">
    <property type="entry name" value="Radical_SAM"/>
    <property type="match status" value="1"/>
</dbReference>
<dbReference type="InterPro" id="IPR023885">
    <property type="entry name" value="4Fe4S-binding_SPASM_dom"/>
</dbReference>
<dbReference type="Proteomes" id="UP001310022">
    <property type="component" value="Unassembled WGS sequence"/>
</dbReference>
<keyword evidence="6" id="KW-0411">Iron-sulfur</keyword>
<dbReference type="GO" id="GO:0046872">
    <property type="term" value="F:metal ion binding"/>
    <property type="evidence" value="ECO:0007669"/>
    <property type="project" value="UniProtKB-KW"/>
</dbReference>
<dbReference type="InterPro" id="IPR034491">
    <property type="entry name" value="Anaerob_Ser_sulfatase-maturase"/>
</dbReference>
<evidence type="ECO:0000256" key="6">
    <source>
        <dbReference type="ARBA" id="ARBA00023014"/>
    </source>
</evidence>
<evidence type="ECO:0000256" key="1">
    <source>
        <dbReference type="ARBA" id="ARBA00001966"/>
    </source>
</evidence>
<proteinExistence type="inferred from homology"/>
<comment type="similarity">
    <text evidence="7">Belongs to the radical SAM superfamily. Anaerobic sulfatase-maturating enzyme family.</text>
</comment>
<dbReference type="Gene3D" id="3.20.20.70">
    <property type="entry name" value="Aldolase class I"/>
    <property type="match status" value="1"/>
</dbReference>
<dbReference type="CDD" id="cd21120">
    <property type="entry name" value="SPASM_anSME"/>
    <property type="match status" value="1"/>
</dbReference>
<evidence type="ECO:0000256" key="2">
    <source>
        <dbReference type="ARBA" id="ARBA00022485"/>
    </source>
</evidence>
<dbReference type="InterPro" id="IPR023867">
    <property type="entry name" value="Sulphatase_maturase_rSAM"/>
</dbReference>
<accession>A0AAN4VZA7</accession>
<dbReference type="NCBIfam" id="TIGR03942">
    <property type="entry name" value="sulfatase_rSAM"/>
    <property type="match status" value="1"/>
</dbReference>
<dbReference type="GO" id="GO:0016491">
    <property type="term" value="F:oxidoreductase activity"/>
    <property type="evidence" value="ECO:0007669"/>
    <property type="project" value="InterPro"/>
</dbReference>
<evidence type="ECO:0000256" key="7">
    <source>
        <dbReference type="ARBA" id="ARBA00023601"/>
    </source>
</evidence>
<dbReference type="InterPro" id="IPR058240">
    <property type="entry name" value="rSAM_sf"/>
</dbReference>
<evidence type="ECO:0000259" key="8">
    <source>
        <dbReference type="PROSITE" id="PS51918"/>
    </source>
</evidence>
<comment type="cofactor">
    <cofactor evidence="1">
        <name>[4Fe-4S] cluster</name>
        <dbReference type="ChEBI" id="CHEBI:49883"/>
    </cofactor>
</comment>
<keyword evidence="10" id="KW-1185">Reference proteome</keyword>
<dbReference type="SFLD" id="SFLDS00029">
    <property type="entry name" value="Radical_SAM"/>
    <property type="match status" value="1"/>
</dbReference>
<dbReference type="PROSITE" id="PS51918">
    <property type="entry name" value="RADICAL_SAM"/>
    <property type="match status" value="1"/>
</dbReference>
<keyword evidence="4" id="KW-0479">Metal-binding</keyword>
<dbReference type="InterPro" id="IPR013785">
    <property type="entry name" value="Aldolase_TIM"/>
</dbReference>
<evidence type="ECO:0000256" key="3">
    <source>
        <dbReference type="ARBA" id="ARBA00022691"/>
    </source>
</evidence>
<keyword evidence="3" id="KW-0949">S-adenosyl-L-methionine</keyword>
<comment type="caution">
    <text evidence="9">The sequence shown here is derived from an EMBL/GenBank/DDBJ whole genome shotgun (WGS) entry which is preliminary data.</text>
</comment>
<reference evidence="9 10" key="1">
    <citation type="submission" date="2021-12" db="EMBL/GenBank/DDBJ databases">
        <title>Genome sequencing of bacteria with rrn-lacking chromosome and rrn-plasmid.</title>
        <authorList>
            <person name="Anda M."/>
            <person name="Iwasaki W."/>
        </authorList>
    </citation>
    <scope>NUCLEOTIDE SEQUENCE [LARGE SCALE GENOMIC DNA]</scope>
    <source>
        <strain evidence="9 10">NBRC 15940</strain>
    </source>
</reference>
<dbReference type="InterPro" id="IPR007197">
    <property type="entry name" value="rSAM"/>
</dbReference>
<evidence type="ECO:0000256" key="4">
    <source>
        <dbReference type="ARBA" id="ARBA00022723"/>
    </source>
</evidence>
<dbReference type="PANTHER" id="PTHR43273">
    <property type="entry name" value="ANAEROBIC SULFATASE-MATURATING ENZYME HOMOLOG ASLB-RELATED"/>
    <property type="match status" value="1"/>
</dbReference>
<name>A0AAN4VZA7_9BACT</name>
<dbReference type="SFLD" id="SFLDG01384">
    <property type="entry name" value="thioether_bond_formation_requi"/>
    <property type="match status" value="1"/>
</dbReference>
<keyword evidence="2" id="KW-0004">4Fe-4S</keyword>
<keyword evidence="5" id="KW-0408">Iron</keyword>
<dbReference type="SFLD" id="SFLDF00285">
    <property type="entry name" value="anaerobic_Ser-type_sulfatase-m"/>
    <property type="match status" value="1"/>
</dbReference>
<dbReference type="AlphaFoldDB" id="A0AAN4VZA7"/>
<dbReference type="InterPro" id="IPR047207">
    <property type="entry name" value="SPASM_anSME"/>
</dbReference>
<dbReference type="SFLD" id="SFLDG01067">
    <property type="entry name" value="SPASM/twitch_domain_containing"/>
    <property type="match status" value="1"/>
</dbReference>
<dbReference type="NCBIfam" id="TIGR04085">
    <property type="entry name" value="rSAM_more_4Fe4S"/>
    <property type="match status" value="1"/>
</dbReference>
<dbReference type="EMBL" id="BQKE01000002">
    <property type="protein sequence ID" value="GJM62834.1"/>
    <property type="molecule type" value="Genomic_DNA"/>
</dbReference>
<dbReference type="SFLD" id="SFLDG01386">
    <property type="entry name" value="main_SPASM_domain-containing"/>
    <property type="match status" value="1"/>
</dbReference>
<sequence>MPKPVGPVCNLDCSYCYYLEKDRIYPEKEGKLKSFTMSDEVLEHFIQQYIAAQPDQIPEVTFTWHGGEPTLAGLPYFEKIIALQKKYAKGKNIKNNIQTNGMFIDDDWAKFLHQHDWLVGLSIDGPQDLHDPLRPTKGGKGSFEGAMNAVRLFKKHQVEFNTLTVVNQLNAQHPKRVYQFLKGIGSRFMQFIPIQEVEALTTTEDLISPQFQGEVKPTKESVKPEDFGNFLITIFDQWVRQDVGRYFVQHFDIALSTYMGYPASLCIFSKYCGQAGAMEHSGDVFACDHYVYPEYKIGNITKDDLQKMIQSPQQRAFGVDKFQSLSEDCLNCQYLKMCFGECPKNRFAKTDQGEKIAYLCEGYFMFFEHISPYLKQMKELLDQQRPPAEIMNLIKKKRKK</sequence>
<dbReference type="CDD" id="cd01335">
    <property type="entry name" value="Radical_SAM"/>
    <property type="match status" value="1"/>
</dbReference>
<protein>
    <submittedName>
        <fullName evidence="9">Anaerobic sulfatase maturase</fullName>
    </submittedName>
</protein>